<accession>A0A644SZ13</accession>
<comment type="caution">
    <text evidence="2">The sequence shown here is derived from an EMBL/GenBank/DDBJ whole genome shotgun (WGS) entry which is preliminary data.</text>
</comment>
<organism evidence="2">
    <name type="scientific">bioreactor metagenome</name>
    <dbReference type="NCBI Taxonomy" id="1076179"/>
    <lineage>
        <taxon>unclassified sequences</taxon>
        <taxon>metagenomes</taxon>
        <taxon>ecological metagenomes</taxon>
    </lineage>
</organism>
<protein>
    <submittedName>
        <fullName evidence="2">Uncharacterized protein</fullName>
    </submittedName>
</protein>
<feature type="region of interest" description="Disordered" evidence="1">
    <location>
        <begin position="1"/>
        <end position="91"/>
    </location>
</feature>
<proteinExistence type="predicted"/>
<feature type="compositionally biased region" description="Gly residues" evidence="1">
    <location>
        <begin position="71"/>
        <end position="82"/>
    </location>
</feature>
<reference evidence="2" key="1">
    <citation type="submission" date="2019-08" db="EMBL/GenBank/DDBJ databases">
        <authorList>
            <person name="Kucharzyk K."/>
            <person name="Murdoch R.W."/>
            <person name="Higgins S."/>
            <person name="Loffler F."/>
        </authorList>
    </citation>
    <scope>NUCLEOTIDE SEQUENCE</scope>
</reference>
<dbReference type="EMBL" id="VSSQ01000010">
    <property type="protein sequence ID" value="MPL59865.1"/>
    <property type="molecule type" value="Genomic_DNA"/>
</dbReference>
<dbReference type="AlphaFoldDB" id="A0A644SZ13"/>
<sequence>MPWLAHHSPLPFHRPACGKEPRRPPGCGEDVYQKDGIEERKVPGKPSVEGEEKPGGEHEKAGEPEDKPGGFETGGQPQGRGNGQEERYRYANRGGYQNRLVFPEVIVDVFGQAHDGA</sequence>
<evidence type="ECO:0000256" key="1">
    <source>
        <dbReference type="SAM" id="MobiDB-lite"/>
    </source>
</evidence>
<evidence type="ECO:0000313" key="2">
    <source>
        <dbReference type="EMBL" id="MPL59865.1"/>
    </source>
</evidence>
<gene>
    <name evidence="2" type="ORF">SDC9_05421</name>
</gene>
<name>A0A644SZ13_9ZZZZ</name>
<feature type="compositionally biased region" description="Basic and acidic residues" evidence="1">
    <location>
        <begin position="31"/>
        <end position="69"/>
    </location>
</feature>